<protein>
    <submittedName>
        <fullName evidence="1">Uncharacterized protein</fullName>
    </submittedName>
</protein>
<gene>
    <name evidence="1" type="ORF">Sspor_27170</name>
</gene>
<dbReference type="EMBL" id="BNED01000005">
    <property type="protein sequence ID" value="GHI77156.1"/>
    <property type="molecule type" value="Genomic_DNA"/>
</dbReference>
<evidence type="ECO:0000313" key="1">
    <source>
        <dbReference type="EMBL" id="GHI77156.1"/>
    </source>
</evidence>
<proteinExistence type="predicted"/>
<sequence length="54" mass="5823">MTGITALHGDRHDDLVIEELVQETRAVGENNLCICWVTSLLDAQADSAVSARAL</sequence>
<name>A0ABQ3T9W5_9ACTN</name>
<reference evidence="2" key="1">
    <citation type="submission" date="2023-07" db="EMBL/GenBank/DDBJ databases">
        <title>Whole genome shotgun sequence of Streptomyces spororaveus NBRC 15456.</title>
        <authorList>
            <person name="Komaki H."/>
            <person name="Tamura T."/>
        </authorList>
    </citation>
    <scope>NUCLEOTIDE SEQUENCE [LARGE SCALE GENOMIC DNA]</scope>
    <source>
        <strain evidence="2">NBRC 15456</strain>
    </source>
</reference>
<dbReference type="RefSeq" id="WP_237403835.1">
    <property type="nucleotide sequence ID" value="NZ_BAAATO010000005.1"/>
</dbReference>
<dbReference type="Proteomes" id="UP000608522">
    <property type="component" value="Unassembled WGS sequence"/>
</dbReference>
<evidence type="ECO:0000313" key="2">
    <source>
        <dbReference type="Proteomes" id="UP000608522"/>
    </source>
</evidence>
<organism evidence="1 2">
    <name type="scientific">Streptomyces spororaveus</name>
    <dbReference type="NCBI Taxonomy" id="284039"/>
    <lineage>
        <taxon>Bacteria</taxon>
        <taxon>Bacillati</taxon>
        <taxon>Actinomycetota</taxon>
        <taxon>Actinomycetes</taxon>
        <taxon>Kitasatosporales</taxon>
        <taxon>Streptomycetaceae</taxon>
        <taxon>Streptomyces</taxon>
    </lineage>
</organism>
<keyword evidence="2" id="KW-1185">Reference proteome</keyword>
<accession>A0ABQ3T9W5</accession>
<comment type="caution">
    <text evidence="1">The sequence shown here is derived from an EMBL/GenBank/DDBJ whole genome shotgun (WGS) entry which is preliminary data.</text>
</comment>